<keyword evidence="1" id="KW-0812">Transmembrane</keyword>
<evidence type="ECO:0000256" key="1">
    <source>
        <dbReference type="SAM" id="Phobius"/>
    </source>
</evidence>
<reference evidence="2" key="1">
    <citation type="submission" date="2023-03" db="EMBL/GenBank/DDBJ databases">
        <title>Mating type loci evolution in Malassezia.</title>
        <authorList>
            <person name="Coelho M.A."/>
        </authorList>
    </citation>
    <scope>NUCLEOTIDE SEQUENCE</scope>
    <source>
        <strain evidence="2">CBS 9431</strain>
    </source>
</reference>
<gene>
    <name evidence="2" type="ORF">MJAP1_000070</name>
</gene>
<dbReference type="RefSeq" id="XP_060120025.1">
    <property type="nucleotide sequence ID" value="XM_060264042.1"/>
</dbReference>
<protein>
    <submittedName>
        <fullName evidence="2">Uncharacterized protein</fullName>
    </submittedName>
</protein>
<sequence length="472" mass="51210">MVATRAWIAARGIGLQAAPRAALRARMAPIPMRRIEPVRVQARHASTARPLGTVSVKAGVLFAGLTALAFGLTVYGVWEYLAAFRVWPKELREPLRAALKAKNRGNLARSAKKFREALDIARSLEPRVLGADPVLKISGIAIALSDVLEQDNKFQDAALVYLDALDEVLGRGAYAADAAPPRTALERMRAVGLAQKIGDLAEHNGAVVPAFDDGVGRKTNDPAEGYLSWSVDELLRLLRSERAQGEEPTLLSELHLPPWVAKQDIGASVEALGAFYAARGVAEYAVPLYLQAISILLPAAGTGQKSAPPTVAERCRAAILMNNISQVLAQGKRPALPEGAPAPSASPLDQASAWATKGLDLATITSYRAGFLSSLPDDEQEWLLRFSGFDPAKVGLAPVVEAQNTERFDQVKNQCLGTQFVLLYNLAMYHEMRSDQDTARTLFRRAMRHADRLGLREARAQCARSLARMDRK</sequence>
<organism evidence="2 3">
    <name type="scientific">Malassezia japonica</name>
    <dbReference type="NCBI Taxonomy" id="223818"/>
    <lineage>
        <taxon>Eukaryota</taxon>
        <taxon>Fungi</taxon>
        <taxon>Dikarya</taxon>
        <taxon>Basidiomycota</taxon>
        <taxon>Ustilaginomycotina</taxon>
        <taxon>Malasseziomycetes</taxon>
        <taxon>Malasseziales</taxon>
        <taxon>Malasseziaceae</taxon>
        <taxon>Malassezia</taxon>
    </lineage>
</organism>
<dbReference type="PANTHER" id="PTHR28142:SF1">
    <property type="entry name" value="MITOCHONDRIAL INNER MEMBRANE I-AAA PROTEASE SUPERCOMPLEX SUBUNIT MGR3-RELATED"/>
    <property type="match status" value="1"/>
</dbReference>
<dbReference type="PANTHER" id="PTHR28142">
    <property type="entry name" value="MITOCHONDRIAL INNER MEMBRANE I-AAA PROTEASE SUPERCOMPLEX SUBUNIT MGR3-RELATED"/>
    <property type="match status" value="1"/>
</dbReference>
<dbReference type="GeneID" id="85223719"/>
<proteinExistence type="predicted"/>
<keyword evidence="1" id="KW-0472">Membrane</keyword>
<feature type="transmembrane region" description="Helical" evidence="1">
    <location>
        <begin position="58"/>
        <end position="78"/>
    </location>
</feature>
<dbReference type="EMBL" id="CP119958">
    <property type="protein sequence ID" value="WFD37128.1"/>
    <property type="molecule type" value="Genomic_DNA"/>
</dbReference>
<evidence type="ECO:0000313" key="3">
    <source>
        <dbReference type="Proteomes" id="UP001217754"/>
    </source>
</evidence>
<keyword evidence="3" id="KW-1185">Reference proteome</keyword>
<dbReference type="AlphaFoldDB" id="A0AAF0EU26"/>
<name>A0AAF0EU26_9BASI</name>
<accession>A0AAF0EU26</accession>
<keyword evidence="1" id="KW-1133">Transmembrane helix</keyword>
<dbReference type="InterPro" id="IPR040201">
    <property type="entry name" value="Mrg3-like"/>
</dbReference>
<dbReference type="Proteomes" id="UP001217754">
    <property type="component" value="Chromosome 1"/>
</dbReference>
<evidence type="ECO:0000313" key="2">
    <source>
        <dbReference type="EMBL" id="WFD37128.1"/>
    </source>
</evidence>